<evidence type="ECO:0000313" key="2">
    <source>
        <dbReference type="EMBL" id="KAF6729876.1"/>
    </source>
</evidence>
<feature type="region of interest" description="Disordered" evidence="1">
    <location>
        <begin position="233"/>
        <end position="265"/>
    </location>
</feature>
<name>A0A834FCV3_ORYME</name>
<evidence type="ECO:0000256" key="1">
    <source>
        <dbReference type="SAM" id="MobiDB-lite"/>
    </source>
</evidence>
<protein>
    <submittedName>
        <fullName evidence="2">Uncharacterized protein</fullName>
    </submittedName>
</protein>
<organism evidence="2 3">
    <name type="scientific">Oryzias melastigma</name>
    <name type="common">Marine medaka</name>
    <dbReference type="NCBI Taxonomy" id="30732"/>
    <lineage>
        <taxon>Eukaryota</taxon>
        <taxon>Metazoa</taxon>
        <taxon>Chordata</taxon>
        <taxon>Craniata</taxon>
        <taxon>Vertebrata</taxon>
        <taxon>Euteleostomi</taxon>
        <taxon>Actinopterygii</taxon>
        <taxon>Neopterygii</taxon>
        <taxon>Teleostei</taxon>
        <taxon>Neoteleostei</taxon>
        <taxon>Acanthomorphata</taxon>
        <taxon>Ovalentaria</taxon>
        <taxon>Atherinomorphae</taxon>
        <taxon>Beloniformes</taxon>
        <taxon>Adrianichthyidae</taxon>
        <taxon>Oryziinae</taxon>
        <taxon>Oryzias</taxon>
    </lineage>
</organism>
<dbReference type="AlphaFoldDB" id="A0A834FCV3"/>
<feature type="region of interest" description="Disordered" evidence="1">
    <location>
        <begin position="18"/>
        <end position="45"/>
    </location>
</feature>
<feature type="compositionally biased region" description="Basic and acidic residues" evidence="1">
    <location>
        <begin position="255"/>
        <end position="265"/>
    </location>
</feature>
<accession>A0A834FCV3</accession>
<dbReference type="EMBL" id="WKFB01000250">
    <property type="protein sequence ID" value="KAF6729876.1"/>
    <property type="molecule type" value="Genomic_DNA"/>
</dbReference>
<comment type="caution">
    <text evidence="2">The sequence shown here is derived from an EMBL/GenBank/DDBJ whole genome shotgun (WGS) entry which is preliminary data.</text>
</comment>
<reference evidence="2" key="1">
    <citation type="journal article" name="BMC Genomics">
        <title>Long-read sequencing and de novo genome assembly of marine medaka (Oryzias melastigma).</title>
        <authorList>
            <person name="Liang P."/>
            <person name="Saqib H.S.A."/>
            <person name="Ni X."/>
            <person name="Shen Y."/>
        </authorList>
    </citation>
    <scope>NUCLEOTIDE SEQUENCE</scope>
    <source>
        <strain evidence="2">Bigg-433</strain>
    </source>
</reference>
<proteinExistence type="predicted"/>
<gene>
    <name evidence="2" type="ORF">FQA47_019805</name>
</gene>
<sequence>MKVDWRRRTLRTFSSKGKTMVLGGRSPRRGRGQGQGLPVSCSDCKQGPRREVVREQGGQTQKVQSGVEVISCLEEQSDEPQKSVPLILAPSLRILLPRIKRFSHQFNFLLPPAHEHKEDEQNGEPVDAGNRRAAFSLLEIQPRRASAAAGIAAAAFSGLALETSAAFDGTDRLQPLPNTTAADGGVGHAGDGNRNKLRYRFPSGLVHARYRVWYWFGCGTPSSTVSVAALYGNEKKDGGGRVSPKVVSHGTSPNPHDRLPWNESY</sequence>
<evidence type="ECO:0000313" key="3">
    <source>
        <dbReference type="Proteomes" id="UP000646548"/>
    </source>
</evidence>
<dbReference type="Proteomes" id="UP000646548">
    <property type="component" value="Unassembled WGS sequence"/>
</dbReference>